<dbReference type="CDD" id="cd06257">
    <property type="entry name" value="DnaJ"/>
    <property type="match status" value="1"/>
</dbReference>
<name>A0AAV9GX82_9PEZI</name>
<dbReference type="Proteomes" id="UP001321760">
    <property type="component" value="Unassembled WGS sequence"/>
</dbReference>
<dbReference type="PROSITE" id="PS50076">
    <property type="entry name" value="DNAJ_2"/>
    <property type="match status" value="1"/>
</dbReference>
<accession>A0AAV9GX82</accession>
<dbReference type="GO" id="GO:0051082">
    <property type="term" value="F:unfolded protein binding"/>
    <property type="evidence" value="ECO:0007669"/>
    <property type="project" value="TreeGrafter"/>
</dbReference>
<dbReference type="SUPFAM" id="SSF46565">
    <property type="entry name" value="Chaperone J-domain"/>
    <property type="match status" value="1"/>
</dbReference>
<dbReference type="InterPro" id="IPR001623">
    <property type="entry name" value="DnaJ_domain"/>
</dbReference>
<evidence type="ECO:0000259" key="2">
    <source>
        <dbReference type="PROSITE" id="PS50076"/>
    </source>
</evidence>
<dbReference type="GO" id="GO:0005634">
    <property type="term" value="C:nucleus"/>
    <property type="evidence" value="ECO:0007669"/>
    <property type="project" value="TreeGrafter"/>
</dbReference>
<gene>
    <name evidence="3" type="ORF">QBC34DRAFT_424048</name>
</gene>
<feature type="domain" description="J" evidence="2">
    <location>
        <begin position="12"/>
        <end position="78"/>
    </location>
</feature>
<proteinExistence type="predicted"/>
<evidence type="ECO:0000313" key="4">
    <source>
        <dbReference type="Proteomes" id="UP001321760"/>
    </source>
</evidence>
<feature type="compositionally biased region" description="Basic and acidic residues" evidence="1">
    <location>
        <begin position="330"/>
        <end position="340"/>
    </location>
</feature>
<dbReference type="InterPro" id="IPR036869">
    <property type="entry name" value="J_dom_sf"/>
</dbReference>
<dbReference type="PRINTS" id="PR00625">
    <property type="entry name" value="JDOMAIN"/>
</dbReference>
<evidence type="ECO:0000313" key="3">
    <source>
        <dbReference type="EMBL" id="KAK4451176.1"/>
    </source>
</evidence>
<dbReference type="GO" id="GO:0044183">
    <property type="term" value="F:protein folding chaperone"/>
    <property type="evidence" value="ECO:0007669"/>
    <property type="project" value="TreeGrafter"/>
</dbReference>
<dbReference type="PANTHER" id="PTHR43948:SF10">
    <property type="entry name" value="MRJ, ISOFORM E"/>
    <property type="match status" value="1"/>
</dbReference>
<evidence type="ECO:0000256" key="1">
    <source>
        <dbReference type="SAM" id="MobiDB-lite"/>
    </source>
</evidence>
<organism evidence="3 4">
    <name type="scientific">Podospora aff. communis PSN243</name>
    <dbReference type="NCBI Taxonomy" id="3040156"/>
    <lineage>
        <taxon>Eukaryota</taxon>
        <taxon>Fungi</taxon>
        <taxon>Dikarya</taxon>
        <taxon>Ascomycota</taxon>
        <taxon>Pezizomycotina</taxon>
        <taxon>Sordariomycetes</taxon>
        <taxon>Sordariomycetidae</taxon>
        <taxon>Sordariales</taxon>
        <taxon>Podosporaceae</taxon>
        <taxon>Podospora</taxon>
    </lineage>
</organism>
<dbReference type="AlphaFoldDB" id="A0AAV9GX82"/>
<feature type="region of interest" description="Disordered" evidence="1">
    <location>
        <begin position="330"/>
        <end position="352"/>
    </location>
</feature>
<comment type="caution">
    <text evidence="3">The sequence shown here is derived from an EMBL/GenBank/DDBJ whole genome shotgun (WGS) entry which is preliminary data.</text>
</comment>
<reference evidence="3" key="2">
    <citation type="submission" date="2023-05" db="EMBL/GenBank/DDBJ databases">
        <authorList>
            <consortium name="Lawrence Berkeley National Laboratory"/>
            <person name="Steindorff A."/>
            <person name="Hensen N."/>
            <person name="Bonometti L."/>
            <person name="Westerberg I."/>
            <person name="Brannstrom I.O."/>
            <person name="Guillou S."/>
            <person name="Cros-Aarteil S."/>
            <person name="Calhoun S."/>
            <person name="Haridas S."/>
            <person name="Kuo A."/>
            <person name="Mondo S."/>
            <person name="Pangilinan J."/>
            <person name="Riley R."/>
            <person name="Labutti K."/>
            <person name="Andreopoulos B."/>
            <person name="Lipzen A."/>
            <person name="Chen C."/>
            <person name="Yanf M."/>
            <person name="Daum C."/>
            <person name="Ng V."/>
            <person name="Clum A."/>
            <person name="Ohm R."/>
            <person name="Martin F."/>
            <person name="Silar P."/>
            <person name="Natvig D."/>
            <person name="Lalanne C."/>
            <person name="Gautier V."/>
            <person name="Ament-Velasquez S.L."/>
            <person name="Kruys A."/>
            <person name="Hutchinson M.I."/>
            <person name="Powell A.J."/>
            <person name="Barry K."/>
            <person name="Miller A.N."/>
            <person name="Grigoriev I.V."/>
            <person name="Debuchy R."/>
            <person name="Gladieux P."/>
            <person name="Thoren M.H."/>
            <person name="Johannesson H."/>
        </authorList>
    </citation>
    <scope>NUCLEOTIDE SEQUENCE</scope>
    <source>
        <strain evidence="3">PSN243</strain>
    </source>
</reference>
<dbReference type="GO" id="GO:0051087">
    <property type="term" value="F:protein-folding chaperone binding"/>
    <property type="evidence" value="ECO:0007669"/>
    <property type="project" value="TreeGrafter"/>
</dbReference>
<dbReference type="EMBL" id="MU865929">
    <property type="protein sequence ID" value="KAK4451176.1"/>
    <property type="molecule type" value="Genomic_DNA"/>
</dbReference>
<sequence length="352" mass="40532">MPFYFSQRSSKDYHAVLGVPRNAGPDAIKAAYRKLALIKHPDKNGNTAESTAAFQEIHEAYEALSRKPSAGSVQDQHQAVYMATQRAAFMGAQRAYANLARDEALADTFKATYTFALMARFDSHEKSEYLAHLSNNFKDVKRLKPTNKGTSYYQSRKMECKSAVANHTINMARSLGGTVHANFVDRFFDNLWDDRDTINFKVVNSLWIDTVNDQIMEVGPKKWYKYGAEDNEYYRPCQERQDRAHNRAKDRRKLSQWLRKQRKVEREQRASGQRNDECQHDAYWKRVHPKRTIACWGCSKSIDKRIGVWECPRCEVKTCRKCMGHLRSLEEDGKKPESGKADASGKNGELIK</sequence>
<protein>
    <recommendedName>
        <fullName evidence="2">J domain-containing protein</fullName>
    </recommendedName>
</protein>
<dbReference type="PANTHER" id="PTHR43948">
    <property type="entry name" value="DNAJ HOMOLOG SUBFAMILY B"/>
    <property type="match status" value="1"/>
</dbReference>
<dbReference type="Pfam" id="PF00226">
    <property type="entry name" value="DnaJ"/>
    <property type="match status" value="1"/>
</dbReference>
<reference evidence="3" key="1">
    <citation type="journal article" date="2023" name="Mol. Phylogenet. Evol.">
        <title>Genome-scale phylogeny and comparative genomics of the fungal order Sordariales.</title>
        <authorList>
            <person name="Hensen N."/>
            <person name="Bonometti L."/>
            <person name="Westerberg I."/>
            <person name="Brannstrom I.O."/>
            <person name="Guillou S."/>
            <person name="Cros-Aarteil S."/>
            <person name="Calhoun S."/>
            <person name="Haridas S."/>
            <person name="Kuo A."/>
            <person name="Mondo S."/>
            <person name="Pangilinan J."/>
            <person name="Riley R."/>
            <person name="LaButti K."/>
            <person name="Andreopoulos B."/>
            <person name="Lipzen A."/>
            <person name="Chen C."/>
            <person name="Yan M."/>
            <person name="Daum C."/>
            <person name="Ng V."/>
            <person name="Clum A."/>
            <person name="Steindorff A."/>
            <person name="Ohm R.A."/>
            <person name="Martin F."/>
            <person name="Silar P."/>
            <person name="Natvig D.O."/>
            <person name="Lalanne C."/>
            <person name="Gautier V."/>
            <person name="Ament-Velasquez S.L."/>
            <person name="Kruys A."/>
            <person name="Hutchinson M.I."/>
            <person name="Powell A.J."/>
            <person name="Barry K."/>
            <person name="Miller A.N."/>
            <person name="Grigoriev I.V."/>
            <person name="Debuchy R."/>
            <person name="Gladieux P."/>
            <person name="Hiltunen Thoren M."/>
            <person name="Johannesson H."/>
        </authorList>
    </citation>
    <scope>NUCLEOTIDE SEQUENCE</scope>
    <source>
        <strain evidence="3">PSN243</strain>
    </source>
</reference>
<dbReference type="GO" id="GO:0005737">
    <property type="term" value="C:cytoplasm"/>
    <property type="evidence" value="ECO:0007669"/>
    <property type="project" value="TreeGrafter"/>
</dbReference>
<dbReference type="Gene3D" id="1.10.287.110">
    <property type="entry name" value="DnaJ domain"/>
    <property type="match status" value="1"/>
</dbReference>
<dbReference type="SMART" id="SM00271">
    <property type="entry name" value="DnaJ"/>
    <property type="match status" value="1"/>
</dbReference>
<keyword evidence="4" id="KW-1185">Reference proteome</keyword>